<dbReference type="GO" id="GO:0006635">
    <property type="term" value="P:fatty acid beta-oxidation"/>
    <property type="evidence" value="ECO:0007669"/>
    <property type="project" value="TreeGrafter"/>
</dbReference>
<keyword evidence="1" id="KW-0456">Lyase</keyword>
<evidence type="ECO:0000256" key="1">
    <source>
        <dbReference type="ARBA" id="ARBA00023239"/>
    </source>
</evidence>
<keyword evidence="3" id="KW-1185">Reference proteome</keyword>
<dbReference type="Pfam" id="PF00378">
    <property type="entry name" value="ECH_1"/>
    <property type="match status" value="1"/>
</dbReference>
<organism evidence="2 3">
    <name type="scientific">Sutcliffiella cohnii</name>
    <dbReference type="NCBI Taxonomy" id="33932"/>
    <lineage>
        <taxon>Bacteria</taxon>
        <taxon>Bacillati</taxon>
        <taxon>Bacillota</taxon>
        <taxon>Bacilli</taxon>
        <taxon>Bacillales</taxon>
        <taxon>Bacillaceae</taxon>
        <taxon>Sutcliffiella</taxon>
    </lineage>
</organism>
<evidence type="ECO:0000313" key="3">
    <source>
        <dbReference type="Proteomes" id="UP000215224"/>
    </source>
</evidence>
<dbReference type="STRING" id="1314751.GCA_001591425_04601"/>
<dbReference type="InterPro" id="IPR029045">
    <property type="entry name" value="ClpP/crotonase-like_dom_sf"/>
</dbReference>
<reference evidence="2 3" key="1">
    <citation type="submission" date="2016-12" db="EMBL/GenBank/DDBJ databases">
        <title>The whole genome sequencing and assembly of Bacillus cohnii DSM 6307T strain.</title>
        <authorList>
            <person name="Lee Y.-J."/>
            <person name="Yi H."/>
            <person name="Bahn Y.-S."/>
            <person name="Kim J.F."/>
            <person name="Lee D.-W."/>
        </authorList>
    </citation>
    <scope>NUCLEOTIDE SEQUENCE [LARGE SCALE GENOMIC DNA]</scope>
    <source>
        <strain evidence="2 3">DSM 6307</strain>
    </source>
</reference>
<dbReference type="CDD" id="cd06558">
    <property type="entry name" value="crotonase-like"/>
    <property type="match status" value="1"/>
</dbReference>
<dbReference type="AlphaFoldDB" id="A0A223KRQ3"/>
<gene>
    <name evidence="2" type="ORF">BC6307_13135</name>
</gene>
<dbReference type="RefSeq" id="WP_066420987.1">
    <property type="nucleotide sequence ID" value="NZ_CP018866.1"/>
</dbReference>
<dbReference type="SUPFAM" id="SSF52096">
    <property type="entry name" value="ClpP/crotonase"/>
    <property type="match status" value="1"/>
</dbReference>
<sequence length="256" mass="28820">MDNTNKTIVHIDEYHFLWFVINRPDKRNAIDYDVMEQLNRAIQIAKTNDSIRGFVITGTGDKAFCSGGDLTVFHRLKTKEEAYSMLSKMGNILYELLTLPIPTFALLNGTAVGGGCEIASACDIRVALHNNVKIGFVQGNLGITTGWGGATMLMEKLQPADALTLLYSGKIYNVEMAKHLHFIQSMQPLSTRQQQSEYIDNQLVQSANVLRSYKSALIKKWVFSNVQERMAEEINTCAMLWARDEHHEAVQSFLNK</sequence>
<dbReference type="EMBL" id="CP018866">
    <property type="protein sequence ID" value="AST92160.1"/>
    <property type="molecule type" value="Genomic_DNA"/>
</dbReference>
<evidence type="ECO:0000313" key="2">
    <source>
        <dbReference type="EMBL" id="AST92160.1"/>
    </source>
</evidence>
<name>A0A223KRQ3_9BACI</name>
<accession>A0A223KRQ3</accession>
<dbReference type="GO" id="GO:0005829">
    <property type="term" value="C:cytosol"/>
    <property type="evidence" value="ECO:0007669"/>
    <property type="project" value="TreeGrafter"/>
</dbReference>
<dbReference type="Proteomes" id="UP000215224">
    <property type="component" value="Chromosome"/>
</dbReference>
<dbReference type="Gene3D" id="3.90.226.10">
    <property type="entry name" value="2-enoyl-CoA Hydratase, Chain A, domain 1"/>
    <property type="match status" value="1"/>
</dbReference>
<dbReference type="GO" id="GO:0016829">
    <property type="term" value="F:lyase activity"/>
    <property type="evidence" value="ECO:0007669"/>
    <property type="project" value="UniProtKB-KW"/>
</dbReference>
<dbReference type="KEGG" id="bcoh:BC6307_13135"/>
<dbReference type="InterPro" id="IPR001753">
    <property type="entry name" value="Enoyl-CoA_hydra/iso"/>
</dbReference>
<dbReference type="PANTHER" id="PTHR11941">
    <property type="entry name" value="ENOYL-COA HYDRATASE-RELATED"/>
    <property type="match status" value="1"/>
</dbReference>
<protein>
    <submittedName>
        <fullName evidence="2">Enoyl-CoA hydratase</fullName>
    </submittedName>
</protein>
<dbReference type="PANTHER" id="PTHR11941:SF27">
    <property type="entry name" value="ETHYLMALONYL-COA DECARBOXYLASE"/>
    <property type="match status" value="1"/>
</dbReference>
<proteinExistence type="predicted"/>